<dbReference type="PANTHER" id="PTHR33223">
    <property type="entry name" value="CCHC-TYPE DOMAIN-CONTAINING PROTEIN"/>
    <property type="match status" value="1"/>
</dbReference>
<dbReference type="AlphaFoldDB" id="A0A426ZJB7"/>
<dbReference type="InterPro" id="IPR005162">
    <property type="entry name" value="Retrotrans_gag_dom"/>
</dbReference>
<evidence type="ECO:0000313" key="4">
    <source>
        <dbReference type="Proteomes" id="UP000287651"/>
    </source>
</evidence>
<protein>
    <recommendedName>
        <fullName evidence="2">Retrotransposon gag domain-containing protein</fullName>
    </recommendedName>
</protein>
<dbReference type="Pfam" id="PF03732">
    <property type="entry name" value="Retrotrans_gag"/>
    <property type="match status" value="1"/>
</dbReference>
<feature type="domain" description="Retrotransposon gag" evidence="2">
    <location>
        <begin position="132"/>
        <end position="222"/>
    </location>
</feature>
<gene>
    <name evidence="3" type="ORF">B296_00035330</name>
</gene>
<comment type="caution">
    <text evidence="3">The sequence shown here is derived from an EMBL/GenBank/DDBJ whole genome shotgun (WGS) entry which is preliminary data.</text>
</comment>
<feature type="compositionally biased region" description="Basic and acidic residues" evidence="1">
    <location>
        <begin position="1"/>
        <end position="16"/>
    </location>
</feature>
<evidence type="ECO:0000313" key="3">
    <source>
        <dbReference type="EMBL" id="RRT64086.1"/>
    </source>
</evidence>
<dbReference type="EMBL" id="AMZH03006334">
    <property type="protein sequence ID" value="RRT64086.1"/>
    <property type="molecule type" value="Genomic_DNA"/>
</dbReference>
<sequence>MRPLCRTHDSGRERNRQTNNRTDTRVLTTKRRFQTESEILIPIDVGKFAYSAITRLDEVQRDFVKSKEEVGETSKGGFPFVLEIQDKPVPPSFWLPILEPYDRSIDPSEHVATFRAQMALYDTSDALMCHTFPTTHKGPARMWYSRLKSSSISSFDHLTREFELNFMASSRPRLTVASLLGLTQGSDEPLTQFVGRFATEVQRMLDTHPSLAIQAFLMGLRPSRFFWSLIEQLPSTVPKMLQQVSIWLPKCWWLESGRIIRGHETTNSRDNPREPPEEGIGQSYVLPGLFQPRSTQPE</sequence>
<dbReference type="Proteomes" id="UP000287651">
    <property type="component" value="Unassembled WGS sequence"/>
</dbReference>
<feature type="compositionally biased region" description="Basic and acidic residues" evidence="1">
    <location>
        <begin position="263"/>
        <end position="276"/>
    </location>
</feature>
<proteinExistence type="predicted"/>
<evidence type="ECO:0000256" key="1">
    <source>
        <dbReference type="SAM" id="MobiDB-lite"/>
    </source>
</evidence>
<organism evidence="3 4">
    <name type="scientific">Ensete ventricosum</name>
    <name type="common">Abyssinian banana</name>
    <name type="synonym">Musa ensete</name>
    <dbReference type="NCBI Taxonomy" id="4639"/>
    <lineage>
        <taxon>Eukaryota</taxon>
        <taxon>Viridiplantae</taxon>
        <taxon>Streptophyta</taxon>
        <taxon>Embryophyta</taxon>
        <taxon>Tracheophyta</taxon>
        <taxon>Spermatophyta</taxon>
        <taxon>Magnoliopsida</taxon>
        <taxon>Liliopsida</taxon>
        <taxon>Zingiberales</taxon>
        <taxon>Musaceae</taxon>
        <taxon>Ensete</taxon>
    </lineage>
</organism>
<feature type="region of interest" description="Disordered" evidence="1">
    <location>
        <begin position="1"/>
        <end position="21"/>
    </location>
</feature>
<feature type="region of interest" description="Disordered" evidence="1">
    <location>
        <begin position="263"/>
        <end position="298"/>
    </location>
</feature>
<accession>A0A426ZJB7</accession>
<name>A0A426ZJB7_ENSVE</name>
<evidence type="ECO:0000259" key="2">
    <source>
        <dbReference type="Pfam" id="PF03732"/>
    </source>
</evidence>
<reference evidence="3 4" key="1">
    <citation type="journal article" date="2014" name="Agronomy (Basel)">
        <title>A Draft Genome Sequence for Ensete ventricosum, the Drought-Tolerant Tree Against Hunger.</title>
        <authorList>
            <person name="Harrison J."/>
            <person name="Moore K.A."/>
            <person name="Paszkiewicz K."/>
            <person name="Jones T."/>
            <person name="Grant M."/>
            <person name="Ambacheew D."/>
            <person name="Muzemil S."/>
            <person name="Studholme D.J."/>
        </authorList>
    </citation>
    <scope>NUCLEOTIDE SEQUENCE [LARGE SCALE GENOMIC DNA]</scope>
</reference>
<dbReference type="PANTHER" id="PTHR33223:SF10">
    <property type="entry name" value="AMINOTRANSFERASE-LIKE PLANT MOBILE DOMAIN-CONTAINING PROTEIN"/>
    <property type="match status" value="1"/>
</dbReference>